<keyword evidence="2" id="KW-0012">Acyltransferase</keyword>
<dbReference type="Gene3D" id="3.40.630.30">
    <property type="match status" value="1"/>
</dbReference>
<dbReference type="InterPro" id="IPR016181">
    <property type="entry name" value="Acyl_CoA_acyltransferase"/>
</dbReference>
<dbReference type="InterPro" id="IPR000182">
    <property type="entry name" value="GNAT_dom"/>
</dbReference>
<sequence>MPSLTLRLATLSDLPAIARCWYHAFFDDEVIGDMMHPHRNDHPKDVYWFLLRGIRERFWDWRHQFIVVTAREDGKDRLVGAADWRRVGDGGREMELGWADPRNLISLAIQSYHKLSLALWPNRAADPARASFLDSALSSAGKYWTGERAECWDVYVCGVHPDFQRMGVGKMLVEWGTKRVDEESVSASVLCGEKNRKFYTRAGLAEQIGSGTGDIALFRSAKSP</sequence>
<dbReference type="Proteomes" id="UP000799324">
    <property type="component" value="Unassembled WGS sequence"/>
</dbReference>
<evidence type="ECO:0000313" key="2">
    <source>
        <dbReference type="EMBL" id="KAF2661095.1"/>
    </source>
</evidence>
<reference evidence="2" key="1">
    <citation type="journal article" date="2020" name="Stud. Mycol.">
        <title>101 Dothideomycetes genomes: a test case for predicting lifestyles and emergence of pathogens.</title>
        <authorList>
            <person name="Haridas S."/>
            <person name="Albert R."/>
            <person name="Binder M."/>
            <person name="Bloem J."/>
            <person name="Labutti K."/>
            <person name="Salamov A."/>
            <person name="Andreopoulos B."/>
            <person name="Baker S."/>
            <person name="Barry K."/>
            <person name="Bills G."/>
            <person name="Bluhm B."/>
            <person name="Cannon C."/>
            <person name="Castanera R."/>
            <person name="Culley D."/>
            <person name="Daum C."/>
            <person name="Ezra D."/>
            <person name="Gonzalez J."/>
            <person name="Henrissat B."/>
            <person name="Kuo A."/>
            <person name="Liang C."/>
            <person name="Lipzen A."/>
            <person name="Lutzoni F."/>
            <person name="Magnuson J."/>
            <person name="Mondo S."/>
            <person name="Nolan M."/>
            <person name="Ohm R."/>
            <person name="Pangilinan J."/>
            <person name="Park H.-J."/>
            <person name="Ramirez L."/>
            <person name="Alfaro M."/>
            <person name="Sun H."/>
            <person name="Tritt A."/>
            <person name="Yoshinaga Y."/>
            <person name="Zwiers L.-H."/>
            <person name="Turgeon B."/>
            <person name="Goodwin S."/>
            <person name="Spatafora J."/>
            <person name="Crous P."/>
            <person name="Grigoriev I."/>
        </authorList>
    </citation>
    <scope>NUCLEOTIDE SEQUENCE</scope>
    <source>
        <strain evidence="2">CBS 122681</strain>
    </source>
</reference>
<dbReference type="PANTHER" id="PTHR42791:SF16">
    <property type="entry name" value="N-ACETYLTRANSFERASE DOMAIN-CONTAINING PROTEIN"/>
    <property type="match status" value="1"/>
</dbReference>
<dbReference type="OrthoDB" id="2744543at2759"/>
<dbReference type="Pfam" id="PF00583">
    <property type="entry name" value="Acetyltransf_1"/>
    <property type="match status" value="1"/>
</dbReference>
<protein>
    <submittedName>
        <fullName evidence="2">Acyl-CoA N-acyltransferase</fullName>
    </submittedName>
</protein>
<dbReference type="EMBL" id="MU004296">
    <property type="protein sequence ID" value="KAF2661095.1"/>
    <property type="molecule type" value="Genomic_DNA"/>
</dbReference>
<evidence type="ECO:0000313" key="3">
    <source>
        <dbReference type="Proteomes" id="UP000799324"/>
    </source>
</evidence>
<dbReference type="PROSITE" id="PS51186">
    <property type="entry name" value="GNAT"/>
    <property type="match status" value="1"/>
</dbReference>
<dbReference type="InterPro" id="IPR052523">
    <property type="entry name" value="Trichothecene_AcTrans"/>
</dbReference>
<dbReference type="PANTHER" id="PTHR42791">
    <property type="entry name" value="GNAT FAMILY ACETYLTRANSFERASE"/>
    <property type="match status" value="1"/>
</dbReference>
<keyword evidence="3" id="KW-1185">Reference proteome</keyword>
<organism evidence="2 3">
    <name type="scientific">Lophiostoma macrostomum CBS 122681</name>
    <dbReference type="NCBI Taxonomy" id="1314788"/>
    <lineage>
        <taxon>Eukaryota</taxon>
        <taxon>Fungi</taxon>
        <taxon>Dikarya</taxon>
        <taxon>Ascomycota</taxon>
        <taxon>Pezizomycotina</taxon>
        <taxon>Dothideomycetes</taxon>
        <taxon>Pleosporomycetidae</taxon>
        <taxon>Pleosporales</taxon>
        <taxon>Lophiostomataceae</taxon>
        <taxon>Lophiostoma</taxon>
    </lineage>
</organism>
<dbReference type="GO" id="GO:0016747">
    <property type="term" value="F:acyltransferase activity, transferring groups other than amino-acyl groups"/>
    <property type="evidence" value="ECO:0007669"/>
    <property type="project" value="InterPro"/>
</dbReference>
<name>A0A6A6TM10_9PLEO</name>
<dbReference type="AlphaFoldDB" id="A0A6A6TM10"/>
<gene>
    <name evidence="2" type="ORF">K491DRAFT_765222</name>
</gene>
<evidence type="ECO:0000259" key="1">
    <source>
        <dbReference type="PROSITE" id="PS51186"/>
    </source>
</evidence>
<dbReference type="SUPFAM" id="SSF55729">
    <property type="entry name" value="Acyl-CoA N-acyltransferases (Nat)"/>
    <property type="match status" value="1"/>
</dbReference>
<proteinExistence type="predicted"/>
<dbReference type="CDD" id="cd04301">
    <property type="entry name" value="NAT_SF"/>
    <property type="match status" value="1"/>
</dbReference>
<feature type="domain" description="N-acetyltransferase" evidence="1">
    <location>
        <begin position="68"/>
        <end position="222"/>
    </location>
</feature>
<accession>A0A6A6TM10</accession>
<keyword evidence="2" id="KW-0808">Transferase</keyword>